<dbReference type="CDD" id="cd00038">
    <property type="entry name" value="CAP_ED"/>
    <property type="match status" value="1"/>
</dbReference>
<dbReference type="Gene3D" id="2.60.120.10">
    <property type="entry name" value="Jelly Rolls"/>
    <property type="match status" value="1"/>
</dbReference>
<protein>
    <recommendedName>
        <fullName evidence="2">Cyclic nucleotide-binding domain-containing protein</fullName>
    </recommendedName>
</protein>
<keyword evidence="4" id="KW-1185">Reference proteome</keyword>
<dbReference type="GO" id="GO:0003254">
    <property type="term" value="P:regulation of membrane depolarization"/>
    <property type="evidence" value="ECO:0007669"/>
    <property type="project" value="TreeGrafter"/>
</dbReference>
<dbReference type="OrthoDB" id="2021138at2759"/>
<dbReference type="InterPro" id="IPR018488">
    <property type="entry name" value="cNMP-bd_CS"/>
</dbReference>
<dbReference type="Proteomes" id="UP001152799">
    <property type="component" value="Chromosome 7"/>
</dbReference>
<dbReference type="GO" id="GO:0005249">
    <property type="term" value="F:voltage-gated potassium channel activity"/>
    <property type="evidence" value="ECO:0007669"/>
    <property type="project" value="TreeGrafter"/>
</dbReference>
<dbReference type="InterPro" id="IPR014710">
    <property type="entry name" value="RmlC-like_jellyroll"/>
</dbReference>
<evidence type="ECO:0000313" key="4">
    <source>
        <dbReference type="Proteomes" id="UP001152799"/>
    </source>
</evidence>
<organism evidence="3 4">
    <name type="scientific">Ceutorhynchus assimilis</name>
    <name type="common">cabbage seed weevil</name>
    <dbReference type="NCBI Taxonomy" id="467358"/>
    <lineage>
        <taxon>Eukaryota</taxon>
        <taxon>Metazoa</taxon>
        <taxon>Ecdysozoa</taxon>
        <taxon>Arthropoda</taxon>
        <taxon>Hexapoda</taxon>
        <taxon>Insecta</taxon>
        <taxon>Pterygota</taxon>
        <taxon>Neoptera</taxon>
        <taxon>Endopterygota</taxon>
        <taxon>Coleoptera</taxon>
        <taxon>Polyphaga</taxon>
        <taxon>Cucujiformia</taxon>
        <taxon>Curculionidae</taxon>
        <taxon>Ceutorhynchinae</taxon>
        <taxon>Ceutorhynchus</taxon>
    </lineage>
</organism>
<dbReference type="Pfam" id="PF00027">
    <property type="entry name" value="cNMP_binding"/>
    <property type="match status" value="1"/>
</dbReference>
<dbReference type="Gene3D" id="1.10.287.630">
    <property type="entry name" value="Helix hairpin bin"/>
    <property type="match status" value="1"/>
</dbReference>
<dbReference type="InterPro" id="IPR018490">
    <property type="entry name" value="cNMP-bd_dom_sf"/>
</dbReference>
<feature type="transmembrane region" description="Helical" evidence="1">
    <location>
        <begin position="183"/>
        <end position="201"/>
    </location>
</feature>
<evidence type="ECO:0000256" key="1">
    <source>
        <dbReference type="SAM" id="Phobius"/>
    </source>
</evidence>
<feature type="transmembrane region" description="Helical" evidence="1">
    <location>
        <begin position="307"/>
        <end position="328"/>
    </location>
</feature>
<evidence type="ECO:0000259" key="2">
    <source>
        <dbReference type="PROSITE" id="PS50042"/>
    </source>
</evidence>
<dbReference type="PROSITE" id="PS00888">
    <property type="entry name" value="CNMP_BINDING_1"/>
    <property type="match status" value="1"/>
</dbReference>
<dbReference type="EMBL" id="OU892283">
    <property type="protein sequence ID" value="CAH1133720.1"/>
    <property type="molecule type" value="Genomic_DNA"/>
</dbReference>
<feature type="transmembrane region" description="Helical" evidence="1">
    <location>
        <begin position="113"/>
        <end position="138"/>
    </location>
</feature>
<dbReference type="SUPFAM" id="SSF51206">
    <property type="entry name" value="cAMP-binding domain-like"/>
    <property type="match status" value="1"/>
</dbReference>
<feature type="transmembrane region" description="Helical" evidence="1">
    <location>
        <begin position="83"/>
        <end position="107"/>
    </location>
</feature>
<keyword evidence="1" id="KW-0812">Transmembrane</keyword>
<dbReference type="PANTHER" id="PTHR45689">
    <property type="entry name" value="I[[H]] CHANNEL, ISOFORM E"/>
    <property type="match status" value="1"/>
</dbReference>
<feature type="transmembrane region" description="Helical" evidence="1">
    <location>
        <begin position="222"/>
        <end position="245"/>
    </location>
</feature>
<name>A0A9P0DMM8_9CUCU</name>
<dbReference type="GO" id="GO:0035725">
    <property type="term" value="P:sodium ion transmembrane transport"/>
    <property type="evidence" value="ECO:0007669"/>
    <property type="project" value="TreeGrafter"/>
</dbReference>
<gene>
    <name evidence="3" type="ORF">CEUTPL_LOCUS12164</name>
</gene>
<dbReference type="SMART" id="SM00100">
    <property type="entry name" value="cNMP"/>
    <property type="match status" value="1"/>
</dbReference>
<proteinExistence type="predicted"/>
<dbReference type="InterPro" id="IPR051413">
    <property type="entry name" value="K/Na_HCN_channel"/>
</dbReference>
<dbReference type="PANTHER" id="PTHR45689:SF14">
    <property type="entry name" value="CYCLIC NUCLEOTIDE-GATED CATION CHANNEL SUBUNIT A-LIKE PROTEIN"/>
    <property type="match status" value="1"/>
</dbReference>
<keyword evidence="1" id="KW-0472">Membrane</keyword>
<dbReference type="GO" id="GO:0098855">
    <property type="term" value="C:HCN channel complex"/>
    <property type="evidence" value="ECO:0007669"/>
    <property type="project" value="TreeGrafter"/>
</dbReference>
<sequence length="546" mass="64205">MELKRTSKMMQSKLVYPPLPEHPTVWEKFKLKMEGLIQVNETHPNTIEYFKSEISILREKKRHCKNFKFTIHPLSKFNEFYEVWCFFFYGLLLIFKTFDFGFIRISFEGPFEYIPGFVIMSIVLDVLSLMNICLQFLVGYTVPENRTIELSLKQIMLKYLSSGHFYCDIFSSIPRVIGWDCNVYIYLILLTLSLLKLYRIRTFITLIKPTAMFFGIRSSTNIFLLGFFCIVILIMHIMTCFQLGIARYRMAITKKFSDKSYASYYLIQLPLEEQYIVTFFRSAEYIFLINIPHLRTSLEPEEVLLELVSYIVGKILFAAVWIITLYTFMAKRALRVRFEEIMTELKEYIKAKQLPDGLKTRLLKYYTYKYQKVFFNEQLIVSILSDTLKKETDVFLCKSLLKQQKIFATVPAKTIVQVMSYLVPQIYLPNDLVIQSGTVGDCMYFIGSGTVAVVSPSGKELCHLFDGDFFGEAALIIKEQKRFTNIIAIEASKIYMLHKTHFEKLFKKTDEVYKIFLETAKERLEETRATEVEYKKKLFDQAHKKD</sequence>
<dbReference type="PROSITE" id="PS50042">
    <property type="entry name" value="CNMP_BINDING_3"/>
    <property type="match status" value="1"/>
</dbReference>
<keyword evidence="1" id="KW-1133">Transmembrane helix</keyword>
<dbReference type="AlphaFoldDB" id="A0A9P0DMM8"/>
<reference evidence="3" key="1">
    <citation type="submission" date="2022-01" db="EMBL/GenBank/DDBJ databases">
        <authorList>
            <person name="King R."/>
        </authorList>
    </citation>
    <scope>NUCLEOTIDE SEQUENCE</scope>
</reference>
<accession>A0A9P0DMM8</accession>
<evidence type="ECO:0000313" key="3">
    <source>
        <dbReference type="EMBL" id="CAH1133720.1"/>
    </source>
</evidence>
<feature type="domain" description="Cyclic nucleotide-binding" evidence="2">
    <location>
        <begin position="406"/>
        <end position="523"/>
    </location>
</feature>
<dbReference type="InterPro" id="IPR000595">
    <property type="entry name" value="cNMP-bd_dom"/>
</dbReference>